<evidence type="ECO:0000313" key="2">
    <source>
        <dbReference type="EMBL" id="TFY62630.1"/>
    </source>
</evidence>
<comment type="caution">
    <text evidence="2">The sequence shown here is derived from an EMBL/GenBank/DDBJ whole genome shotgun (WGS) entry which is preliminary data.</text>
</comment>
<feature type="region of interest" description="Disordered" evidence="1">
    <location>
        <begin position="438"/>
        <end position="491"/>
    </location>
</feature>
<name>A0A4Y9YL06_9APHY</name>
<evidence type="ECO:0008006" key="4">
    <source>
        <dbReference type="Google" id="ProtNLM"/>
    </source>
</evidence>
<gene>
    <name evidence="2" type="ORF">EVJ58_g3746</name>
</gene>
<dbReference type="AlphaFoldDB" id="A0A4Y9YL06"/>
<dbReference type="Proteomes" id="UP000298390">
    <property type="component" value="Unassembled WGS sequence"/>
</dbReference>
<feature type="compositionally biased region" description="Basic residues" evidence="1">
    <location>
        <begin position="481"/>
        <end position="491"/>
    </location>
</feature>
<evidence type="ECO:0000256" key="1">
    <source>
        <dbReference type="SAM" id="MobiDB-lite"/>
    </source>
</evidence>
<proteinExistence type="predicted"/>
<dbReference type="EMBL" id="SEKV01000159">
    <property type="protein sequence ID" value="TFY62630.1"/>
    <property type="molecule type" value="Genomic_DNA"/>
</dbReference>
<reference evidence="2 3" key="1">
    <citation type="submission" date="2019-01" db="EMBL/GenBank/DDBJ databases">
        <title>Genome sequencing of the rare red list fungi Fomitopsis rosea.</title>
        <authorList>
            <person name="Buettner E."/>
            <person name="Kellner H."/>
        </authorList>
    </citation>
    <scope>NUCLEOTIDE SEQUENCE [LARGE SCALE GENOMIC DNA]</scope>
    <source>
        <strain evidence="2 3">DSM 105464</strain>
    </source>
</reference>
<evidence type="ECO:0000313" key="3">
    <source>
        <dbReference type="Proteomes" id="UP000298390"/>
    </source>
</evidence>
<organism evidence="2 3">
    <name type="scientific">Rhodofomes roseus</name>
    <dbReference type="NCBI Taxonomy" id="34475"/>
    <lineage>
        <taxon>Eukaryota</taxon>
        <taxon>Fungi</taxon>
        <taxon>Dikarya</taxon>
        <taxon>Basidiomycota</taxon>
        <taxon>Agaricomycotina</taxon>
        <taxon>Agaricomycetes</taxon>
        <taxon>Polyporales</taxon>
        <taxon>Rhodofomes</taxon>
    </lineage>
</organism>
<accession>A0A4Y9YL06</accession>
<protein>
    <recommendedName>
        <fullName evidence="4">F-box domain-containing protein</fullName>
    </recommendedName>
</protein>
<sequence length="491" mass="55546">MATLPQELYGQIVQWTQTNTQLALAQTSKAFQRCAESQLYQALFLRDANVAYKACVAVTTRDGERGPYVRKFWFYHRTNNRVDSLPERLWLRIKAALDVAVNLEILLMYDPALTNTWVLSATDIKFQLQEANLGLQWDKTLVEFLETQEGLTYLHVEDSLEDGPLAAISPGKLQSLKAFQGPPLVVAELLTCPLTHLQVEVENETAAIVPTVMLDVGRIMKNLRSLHIVYLPEQMALELFQLISSSAYAPTLQFLGALPYPMQNRYEVHRCLMKLYSLELIELDVTAWAPQPYDCYQRMLAAELRTFCPKIAYVGLWIGNLHCVWIYQDEEWTSTRASGRLPQQETLWRNWPWISTNAPRLRLLLRRVLSLFLLPVPPWAPAEHAIDASTRLEPDSFDALDATSVDCSAAQPGAFALVVPDDDDCDKGHGALRNVKTAEGGQRGEALLRSKQRQPVSPPQSPGRTTRRPDEDDESPLMMTPRKRKVKNASS</sequence>